<dbReference type="InterPro" id="IPR017896">
    <property type="entry name" value="4Fe4S_Fe-S-bd"/>
</dbReference>
<sequence length="258" mass="29452">MGLNRREFLKIAGVSVMGLGAPTMALNALFKNQLNASQISPNPKALHAKRWAMVVDLKKMNKEIVEKCIKACHSIHNVPHIPDKKREIKWIWETHFEHAFPEQAHEHMDEVLEHIPVPVFCNNCENPPCVQVCPTKATFQREDGIVMMDMHRCIGCRFCMAACPYGSRSFNWQDPRPFIVKENPEYPTRTKGVVEKCEFCSERIEKGLMPACVEVSEGAMIFGDLGDPESEVRKILRSRYSIQRKPGLGTRPAVYYLI</sequence>
<dbReference type="InterPro" id="IPR006311">
    <property type="entry name" value="TAT_signal"/>
</dbReference>
<dbReference type="PROSITE" id="PS51379">
    <property type="entry name" value="4FE4S_FER_2"/>
    <property type="match status" value="1"/>
</dbReference>
<evidence type="ECO:0000313" key="7">
    <source>
        <dbReference type="Proteomes" id="UP000070560"/>
    </source>
</evidence>
<dbReference type="RefSeq" id="WP_066065621.1">
    <property type="nucleotide sequence ID" value="NZ_CP013015.1"/>
</dbReference>
<dbReference type="OrthoDB" id="9789030at2"/>
<dbReference type="PANTHER" id="PTHR43177:SF3">
    <property type="entry name" value="PROTEIN NRFC HOMOLOG"/>
    <property type="match status" value="1"/>
</dbReference>
<evidence type="ECO:0000256" key="2">
    <source>
        <dbReference type="ARBA" id="ARBA00022723"/>
    </source>
</evidence>
<dbReference type="InterPro" id="IPR017900">
    <property type="entry name" value="4Fe4S_Fe_S_CS"/>
</dbReference>
<dbReference type="Pfam" id="PF13247">
    <property type="entry name" value="Fer4_11"/>
    <property type="match status" value="1"/>
</dbReference>
<dbReference type="SUPFAM" id="SSF54862">
    <property type="entry name" value="4Fe-4S ferredoxins"/>
    <property type="match status" value="1"/>
</dbReference>
<protein>
    <submittedName>
        <fullName evidence="6">Hdr-like menaquinol oxidoreductase complex, subunit A</fullName>
    </submittedName>
</protein>
<dbReference type="CDD" id="cd10551">
    <property type="entry name" value="PsrB"/>
    <property type="match status" value="1"/>
</dbReference>
<reference evidence="6 7" key="1">
    <citation type="submission" date="2015-10" db="EMBL/GenBank/DDBJ databases">
        <title>Candidatus Desulfofervidus auxilii, a hydrogenotrophic sulfate-reducing bacterium involved in the thermophilic anaerobic oxidation of methane.</title>
        <authorList>
            <person name="Krukenberg V."/>
            <person name="Richter M."/>
            <person name="Wegener G."/>
        </authorList>
    </citation>
    <scope>NUCLEOTIDE SEQUENCE [LARGE SCALE GENOMIC DNA]</scope>
    <source>
        <strain evidence="6 7">HS1</strain>
    </source>
</reference>
<evidence type="ECO:0000259" key="5">
    <source>
        <dbReference type="PROSITE" id="PS51379"/>
    </source>
</evidence>
<dbReference type="PANTHER" id="PTHR43177">
    <property type="entry name" value="PROTEIN NRFC"/>
    <property type="match status" value="1"/>
</dbReference>
<keyword evidence="4" id="KW-0411">Iron-sulfur</keyword>
<evidence type="ECO:0000313" key="6">
    <source>
        <dbReference type="EMBL" id="AMM42076.1"/>
    </source>
</evidence>
<dbReference type="PROSITE" id="PS51318">
    <property type="entry name" value="TAT"/>
    <property type="match status" value="1"/>
</dbReference>
<keyword evidence="2" id="KW-0479">Metal-binding</keyword>
<dbReference type="GO" id="GO:0051539">
    <property type="term" value="F:4 iron, 4 sulfur cluster binding"/>
    <property type="evidence" value="ECO:0007669"/>
    <property type="project" value="UniProtKB-KW"/>
</dbReference>
<dbReference type="Gene3D" id="3.30.70.20">
    <property type="match status" value="2"/>
</dbReference>
<dbReference type="InterPro" id="IPR050954">
    <property type="entry name" value="ET_IronSulfur_Cluster-Binding"/>
</dbReference>
<dbReference type="PROSITE" id="PS00198">
    <property type="entry name" value="4FE4S_FER_1"/>
    <property type="match status" value="1"/>
</dbReference>
<keyword evidence="3" id="KW-0408">Iron</keyword>
<dbReference type="KEGG" id="daw:HS1_002292"/>
<evidence type="ECO:0000256" key="3">
    <source>
        <dbReference type="ARBA" id="ARBA00023004"/>
    </source>
</evidence>
<dbReference type="Proteomes" id="UP000070560">
    <property type="component" value="Chromosome"/>
</dbReference>
<name>A0A7U4TJ11_DESA2</name>
<evidence type="ECO:0000256" key="1">
    <source>
        <dbReference type="ARBA" id="ARBA00022485"/>
    </source>
</evidence>
<proteinExistence type="predicted"/>
<dbReference type="GO" id="GO:0046872">
    <property type="term" value="F:metal ion binding"/>
    <property type="evidence" value="ECO:0007669"/>
    <property type="project" value="UniProtKB-KW"/>
</dbReference>
<gene>
    <name evidence="6" type="primary">hmeA</name>
    <name evidence="6" type="ORF">HS1_002292</name>
</gene>
<keyword evidence="1" id="KW-0004">4Fe-4S</keyword>
<accession>A0A7U4TJ11</accession>
<keyword evidence="7" id="KW-1185">Reference proteome</keyword>
<evidence type="ECO:0000256" key="4">
    <source>
        <dbReference type="ARBA" id="ARBA00023014"/>
    </source>
</evidence>
<dbReference type="EMBL" id="CP013015">
    <property type="protein sequence ID" value="AMM42076.1"/>
    <property type="molecule type" value="Genomic_DNA"/>
</dbReference>
<dbReference type="NCBIfam" id="NF045797">
    <property type="entry name" value="DsrO"/>
    <property type="match status" value="1"/>
</dbReference>
<organism evidence="6 7">
    <name type="scientific">Desulfofervidus auxilii</name>
    <dbReference type="NCBI Taxonomy" id="1621989"/>
    <lineage>
        <taxon>Bacteria</taxon>
        <taxon>Pseudomonadati</taxon>
        <taxon>Thermodesulfobacteriota</taxon>
        <taxon>Candidatus Desulfofervidia</taxon>
        <taxon>Candidatus Desulfofervidales</taxon>
        <taxon>Candidatus Desulfofervidaceae</taxon>
        <taxon>Candidatus Desulfofervidus</taxon>
    </lineage>
</organism>
<feature type="domain" description="4Fe-4S ferredoxin-type" evidence="5">
    <location>
        <begin position="144"/>
        <end position="173"/>
    </location>
</feature>
<dbReference type="InterPro" id="IPR054822">
    <property type="entry name" value="DsrO-like"/>
</dbReference>
<dbReference type="AlphaFoldDB" id="A0A7U4TJ11"/>